<evidence type="ECO:0000313" key="3">
    <source>
        <dbReference type="Proteomes" id="UP000801492"/>
    </source>
</evidence>
<feature type="region of interest" description="Disordered" evidence="1">
    <location>
        <begin position="1"/>
        <end position="47"/>
    </location>
</feature>
<proteinExistence type="predicted"/>
<reference evidence="2" key="1">
    <citation type="submission" date="2019-08" db="EMBL/GenBank/DDBJ databases">
        <title>The genome of the North American firefly Photinus pyralis.</title>
        <authorList>
            <consortium name="Photinus pyralis genome working group"/>
            <person name="Fallon T.R."/>
            <person name="Sander Lower S.E."/>
            <person name="Weng J.-K."/>
        </authorList>
    </citation>
    <scope>NUCLEOTIDE SEQUENCE</scope>
    <source>
        <strain evidence="2">TRF0915ILg1</strain>
        <tissue evidence="2">Whole body</tissue>
    </source>
</reference>
<organism evidence="2 3">
    <name type="scientific">Ignelater luminosus</name>
    <name type="common">Cucubano</name>
    <name type="synonym">Pyrophorus luminosus</name>
    <dbReference type="NCBI Taxonomy" id="2038154"/>
    <lineage>
        <taxon>Eukaryota</taxon>
        <taxon>Metazoa</taxon>
        <taxon>Ecdysozoa</taxon>
        <taxon>Arthropoda</taxon>
        <taxon>Hexapoda</taxon>
        <taxon>Insecta</taxon>
        <taxon>Pterygota</taxon>
        <taxon>Neoptera</taxon>
        <taxon>Endopterygota</taxon>
        <taxon>Coleoptera</taxon>
        <taxon>Polyphaga</taxon>
        <taxon>Elateriformia</taxon>
        <taxon>Elateroidea</taxon>
        <taxon>Elateridae</taxon>
        <taxon>Agrypninae</taxon>
        <taxon>Pyrophorini</taxon>
        <taxon>Ignelater</taxon>
    </lineage>
</organism>
<feature type="compositionally biased region" description="Polar residues" evidence="1">
    <location>
        <begin position="9"/>
        <end position="18"/>
    </location>
</feature>
<accession>A0A8K0D8S1</accession>
<feature type="compositionally biased region" description="Low complexity" evidence="1">
    <location>
        <begin position="24"/>
        <end position="36"/>
    </location>
</feature>
<evidence type="ECO:0000256" key="1">
    <source>
        <dbReference type="SAM" id="MobiDB-lite"/>
    </source>
</evidence>
<gene>
    <name evidence="2" type="ORF">ILUMI_04902</name>
</gene>
<keyword evidence="3" id="KW-1185">Reference proteome</keyword>
<dbReference type="Proteomes" id="UP000801492">
    <property type="component" value="Unassembled WGS sequence"/>
</dbReference>
<protein>
    <submittedName>
        <fullName evidence="2">Uncharacterized protein</fullName>
    </submittedName>
</protein>
<sequence length="71" mass="7686">MANKEQDLDTISVNSSPKKASIFSTLPSSSTAGESSSVEEYETVEKKGKPTSYIPIATKIKILNMANEHPK</sequence>
<comment type="caution">
    <text evidence="2">The sequence shown here is derived from an EMBL/GenBank/DDBJ whole genome shotgun (WGS) entry which is preliminary data.</text>
</comment>
<dbReference type="EMBL" id="VTPC01001742">
    <property type="protein sequence ID" value="KAF2901284.1"/>
    <property type="molecule type" value="Genomic_DNA"/>
</dbReference>
<dbReference type="AlphaFoldDB" id="A0A8K0D8S1"/>
<name>A0A8K0D8S1_IGNLU</name>
<evidence type="ECO:0000313" key="2">
    <source>
        <dbReference type="EMBL" id="KAF2901284.1"/>
    </source>
</evidence>